<dbReference type="InterPro" id="IPR036388">
    <property type="entry name" value="WH-like_DNA-bd_sf"/>
</dbReference>
<reference evidence="2 3" key="2">
    <citation type="submission" date="2018-12" db="EMBL/GenBank/DDBJ databases">
        <title>Draft genome sequence of Haloarcula hispinica strain 18.1, an halophilic archaeon isolated from Chott El Jerid of Southern Tunisia.</title>
        <authorList>
            <person name="Najjari A."/>
            <person name="Ben Dhia O."/>
            <person name="Ferjani R."/>
            <person name="Mahjoubi M."/>
            <person name="Sghaier H."/>
            <person name="Elshahed M."/>
            <person name="Ouzari H.I."/>
            <person name="Cherid A."/>
            <person name="Youssef N."/>
        </authorList>
    </citation>
    <scope>NUCLEOTIDE SEQUENCE [LARGE SCALE GENOMIC DNA]</scope>
    <source>
        <strain evidence="2 3">18.1</strain>
    </source>
</reference>
<dbReference type="EMBL" id="RQWK01000001">
    <property type="protein sequence ID" value="KAA9409454.1"/>
    <property type="molecule type" value="Genomic_DNA"/>
</dbReference>
<gene>
    <name evidence="1" type="ORF">EGO51_06470</name>
    <name evidence="2" type="ORF">ELS20_03270</name>
</gene>
<dbReference type="EMBL" id="RZIG01000002">
    <property type="protein sequence ID" value="RYJ09154.1"/>
    <property type="molecule type" value="Genomic_DNA"/>
</dbReference>
<dbReference type="Proteomes" id="UP000326244">
    <property type="component" value="Unassembled WGS sequence"/>
</dbReference>
<dbReference type="Gene3D" id="1.10.10.10">
    <property type="entry name" value="Winged helix-like DNA-binding domain superfamily/Winged helix DNA-binding domain"/>
    <property type="match status" value="1"/>
</dbReference>
<dbReference type="InterPro" id="IPR036390">
    <property type="entry name" value="WH_DNA-bd_sf"/>
</dbReference>
<dbReference type="RefSeq" id="WP_014040024.1">
    <property type="nucleotide sequence ID" value="NZ_BAABRG010000002.1"/>
</dbReference>
<dbReference type="GeneID" id="99238080"/>
<dbReference type="AlphaFoldDB" id="A0A482SZC5"/>
<evidence type="ECO:0000313" key="1">
    <source>
        <dbReference type="EMBL" id="KAA9409454.1"/>
    </source>
</evidence>
<dbReference type="Pfam" id="PF12840">
    <property type="entry name" value="HTH_20"/>
    <property type="match status" value="1"/>
</dbReference>
<protein>
    <submittedName>
        <fullName evidence="2">ArsR family transcriptional regulator</fullName>
    </submittedName>
</protein>
<evidence type="ECO:0000313" key="2">
    <source>
        <dbReference type="EMBL" id="RYJ09154.1"/>
    </source>
</evidence>
<proteinExistence type="predicted"/>
<dbReference type="Proteomes" id="UP000293535">
    <property type="component" value="Unassembled WGS sequence"/>
</dbReference>
<evidence type="ECO:0000313" key="4">
    <source>
        <dbReference type="Proteomes" id="UP000326244"/>
    </source>
</evidence>
<organism evidence="2 3">
    <name type="scientific">Haloarcula hispanica</name>
    <dbReference type="NCBI Taxonomy" id="51589"/>
    <lineage>
        <taxon>Archaea</taxon>
        <taxon>Methanobacteriati</taxon>
        <taxon>Methanobacteriota</taxon>
        <taxon>Stenosarchaea group</taxon>
        <taxon>Halobacteria</taxon>
        <taxon>Halobacteriales</taxon>
        <taxon>Haloarculaceae</taxon>
        <taxon>Haloarcula</taxon>
    </lineage>
</organism>
<reference evidence="1 4" key="1">
    <citation type="submission" date="2018-11" db="EMBL/GenBank/DDBJ databases">
        <title>Genomic analysis of Haloarcula hispanica CBA1121.</title>
        <authorList>
            <person name="Kim Y.B."/>
            <person name="Roh S.W."/>
        </authorList>
    </citation>
    <scope>NUCLEOTIDE SEQUENCE [LARGE SCALE GENOMIC DNA]</scope>
    <source>
        <strain evidence="1 4">CBA1121</strain>
    </source>
</reference>
<accession>A0A482SZC5</accession>
<dbReference type="SUPFAM" id="SSF46785">
    <property type="entry name" value="Winged helix' DNA-binding domain"/>
    <property type="match status" value="1"/>
</dbReference>
<name>A0A482SZC5_HALHI</name>
<comment type="caution">
    <text evidence="2">The sequence shown here is derived from an EMBL/GenBank/DDBJ whole genome shotgun (WGS) entry which is preliminary data.</text>
</comment>
<dbReference type="OMA" id="MAHNDAS"/>
<evidence type="ECO:0000313" key="3">
    <source>
        <dbReference type="Proteomes" id="UP000293535"/>
    </source>
</evidence>
<sequence length="120" mass="13194">MAHNDASETQALFDALADPDCRDILRVLDEPLPAKEVASVCDLPQTSTYRKLEQLSEAELVAEETEVRPDGHHATAYVRDCGGVFVGVDADGAFEIDVLPAEERPSERLALLWSRVSEEL</sequence>